<gene>
    <name evidence="2" type="ORF">BC008_24770</name>
</gene>
<sequence>MEVKRKGARRIIDIPPDILEQINRGEIETVNLTECLALDFAKLMNYALPGINDTAIAQMKAASELGWMNRTRLAPKLIYECFGASIIDTLLAHTSDNVRGWASGVVALIPNLSTEERLNRIKPLADDPNSSTRETVWLLMREHIADNIEQSIQVLIPWTASNRENIRRFATESTRPRGVWCSHIPKLKESPELGLPLLEPLKSDSARYVQNSVANWLNDAAKSKPDWVLNLTNCWLYESNTKETHYIVKRGKRSL</sequence>
<dbReference type="Gene3D" id="1.25.40.290">
    <property type="entry name" value="ARM repeat domains"/>
    <property type="match status" value="1"/>
</dbReference>
<dbReference type="SUPFAM" id="SSF48371">
    <property type="entry name" value="ARM repeat"/>
    <property type="match status" value="1"/>
</dbReference>
<keyword evidence="3" id="KW-1185">Reference proteome</keyword>
<evidence type="ECO:0000313" key="3">
    <source>
        <dbReference type="Proteomes" id="UP000053372"/>
    </source>
</evidence>
<reference evidence="2 3" key="1">
    <citation type="journal article" date="2015" name="Genome Announc.">
        <title>Draft Genome of the Euendolithic (true boring) Cyanobacterium Mastigocoleus testarum strain BC008.</title>
        <authorList>
            <person name="Guida B.S."/>
            <person name="Garcia-Pichel F."/>
        </authorList>
    </citation>
    <scope>NUCLEOTIDE SEQUENCE [LARGE SCALE GENOMIC DNA]</scope>
    <source>
        <strain evidence="2 3">BC008</strain>
    </source>
</reference>
<evidence type="ECO:0000256" key="1">
    <source>
        <dbReference type="ARBA" id="ARBA00009299"/>
    </source>
</evidence>
<comment type="caution">
    <text evidence="2">The sequence shown here is derived from an EMBL/GenBank/DDBJ whole genome shotgun (WGS) entry which is preliminary data.</text>
</comment>
<dbReference type="EMBL" id="LMTZ01000099">
    <property type="protein sequence ID" value="KST66187.1"/>
    <property type="molecule type" value="Genomic_DNA"/>
</dbReference>
<dbReference type="InterPro" id="IPR016024">
    <property type="entry name" value="ARM-type_fold"/>
</dbReference>
<dbReference type="OrthoDB" id="9797162at2"/>
<organism evidence="2 3">
    <name type="scientific">Mastigocoleus testarum BC008</name>
    <dbReference type="NCBI Taxonomy" id="371196"/>
    <lineage>
        <taxon>Bacteria</taxon>
        <taxon>Bacillati</taxon>
        <taxon>Cyanobacteriota</taxon>
        <taxon>Cyanophyceae</taxon>
        <taxon>Nostocales</taxon>
        <taxon>Hapalosiphonaceae</taxon>
        <taxon>Mastigocoleus</taxon>
    </lineage>
</organism>
<dbReference type="Pfam" id="PF08713">
    <property type="entry name" value="DNA_alkylation"/>
    <property type="match status" value="1"/>
</dbReference>
<dbReference type="AlphaFoldDB" id="A0A0V7ZP37"/>
<accession>A0A0V7ZP37</accession>
<evidence type="ECO:0008006" key="4">
    <source>
        <dbReference type="Google" id="ProtNLM"/>
    </source>
</evidence>
<comment type="similarity">
    <text evidence="1">Belongs to the CpcE/RpcE/PecE family.</text>
</comment>
<protein>
    <recommendedName>
        <fullName evidence="4">DNA alkylation repair protein</fullName>
    </recommendedName>
</protein>
<evidence type="ECO:0000313" key="2">
    <source>
        <dbReference type="EMBL" id="KST66187.1"/>
    </source>
</evidence>
<name>A0A0V7ZP37_9CYAN</name>
<dbReference type="Proteomes" id="UP000053372">
    <property type="component" value="Unassembled WGS sequence"/>
</dbReference>
<proteinExistence type="inferred from homology"/>
<dbReference type="RefSeq" id="WP_027842934.1">
    <property type="nucleotide sequence ID" value="NZ_LMTZ01000099.1"/>
</dbReference>
<dbReference type="InterPro" id="IPR014825">
    <property type="entry name" value="DNA_alkylation"/>
</dbReference>